<dbReference type="PANTHER" id="PTHR32071">
    <property type="entry name" value="TRANSCRIPTIONAL REGULATORY PROTEIN"/>
    <property type="match status" value="1"/>
</dbReference>
<dbReference type="SUPFAM" id="SSF52540">
    <property type="entry name" value="P-loop containing nucleoside triphosphate hydrolases"/>
    <property type="match status" value="1"/>
</dbReference>
<dbReference type="InterPro" id="IPR002078">
    <property type="entry name" value="Sigma_54_int"/>
</dbReference>
<dbReference type="SUPFAM" id="SSF63520">
    <property type="entry name" value="PTS-regulatory domain, PRD"/>
    <property type="match status" value="1"/>
</dbReference>
<proteinExistence type="predicted"/>
<keyword evidence="3" id="KW-0067">ATP-binding</keyword>
<dbReference type="InterPro" id="IPR011608">
    <property type="entry name" value="PRD"/>
</dbReference>
<gene>
    <name evidence="7" type="ORF">EDD60_10960</name>
</gene>
<keyword evidence="8" id="KW-1185">Reference proteome</keyword>
<keyword evidence="1" id="KW-0808">Transferase</keyword>
<accession>A0A4R3Z1C5</accession>
<feature type="domain" description="Sigma-54 factor interaction" evidence="4">
    <location>
        <begin position="109"/>
        <end position="331"/>
    </location>
</feature>
<feature type="domain" description="PRD" evidence="6">
    <location>
        <begin position="794"/>
        <end position="900"/>
    </location>
</feature>
<dbReference type="Gene3D" id="3.40.50.300">
    <property type="entry name" value="P-loop containing nucleotide triphosphate hydrolases"/>
    <property type="match status" value="1"/>
</dbReference>
<dbReference type="GO" id="GO:0006355">
    <property type="term" value="P:regulation of DNA-templated transcription"/>
    <property type="evidence" value="ECO:0007669"/>
    <property type="project" value="InterPro"/>
</dbReference>
<dbReference type="PROSITE" id="PS51372">
    <property type="entry name" value="PRD_2"/>
    <property type="match status" value="1"/>
</dbReference>
<comment type="caution">
    <text evidence="7">The sequence shown here is derived from an EMBL/GenBank/DDBJ whole genome shotgun (WGS) entry which is preliminary data.</text>
</comment>
<dbReference type="GO" id="GO:0016020">
    <property type="term" value="C:membrane"/>
    <property type="evidence" value="ECO:0007669"/>
    <property type="project" value="InterPro"/>
</dbReference>
<dbReference type="Gene3D" id="1.10.1790.10">
    <property type="entry name" value="PRD domain"/>
    <property type="match status" value="1"/>
</dbReference>
<reference evidence="7 8" key="1">
    <citation type="submission" date="2019-03" db="EMBL/GenBank/DDBJ databases">
        <title>Genomic Encyclopedia of Type Strains, Phase IV (KMG-IV): sequencing the most valuable type-strain genomes for metagenomic binning, comparative biology and taxonomic classification.</title>
        <authorList>
            <person name="Goeker M."/>
        </authorList>
    </citation>
    <scope>NUCLEOTIDE SEQUENCE [LARGE SCALE GENOMIC DNA]</scope>
    <source>
        <strain evidence="7 8">DSM 29487</strain>
    </source>
</reference>
<evidence type="ECO:0000313" key="8">
    <source>
        <dbReference type="Proteomes" id="UP000295515"/>
    </source>
</evidence>
<dbReference type="PROSITE" id="PS51096">
    <property type="entry name" value="PTS_EIIA_TYPE_4"/>
    <property type="match status" value="1"/>
</dbReference>
<organism evidence="7 8">
    <name type="scientific">Longibaculum muris</name>
    <dbReference type="NCBI Taxonomy" id="1796628"/>
    <lineage>
        <taxon>Bacteria</taxon>
        <taxon>Bacillati</taxon>
        <taxon>Bacillota</taxon>
        <taxon>Erysipelotrichia</taxon>
        <taxon>Erysipelotrichales</taxon>
        <taxon>Coprobacillaceae</taxon>
        <taxon>Longibaculum</taxon>
    </lineage>
</organism>
<keyword evidence="2" id="KW-0547">Nucleotide-binding</keyword>
<dbReference type="InterPro" id="IPR036634">
    <property type="entry name" value="PRD_sf"/>
</dbReference>
<feature type="domain" description="PTS EIIA type-4" evidence="5">
    <location>
        <begin position="540"/>
        <end position="663"/>
    </location>
</feature>
<dbReference type="AlphaFoldDB" id="A0A4R3Z1C5"/>
<dbReference type="Proteomes" id="UP000295515">
    <property type="component" value="Unassembled WGS sequence"/>
</dbReference>
<dbReference type="GO" id="GO:0016740">
    <property type="term" value="F:transferase activity"/>
    <property type="evidence" value="ECO:0007669"/>
    <property type="project" value="UniProtKB-KW"/>
</dbReference>
<evidence type="ECO:0000259" key="5">
    <source>
        <dbReference type="PROSITE" id="PS51096"/>
    </source>
</evidence>
<dbReference type="Gene3D" id="3.40.50.510">
    <property type="entry name" value="Phosphotransferase system, mannose-type IIA component"/>
    <property type="match status" value="1"/>
</dbReference>
<dbReference type="InterPro" id="IPR004701">
    <property type="entry name" value="PTS_EIIA_man-typ"/>
</dbReference>
<dbReference type="GeneID" id="98915345"/>
<dbReference type="EMBL" id="SMCQ01000009">
    <property type="protein sequence ID" value="TCV99478.1"/>
    <property type="molecule type" value="Genomic_DNA"/>
</dbReference>
<dbReference type="InterPro" id="IPR027417">
    <property type="entry name" value="P-loop_NTPase"/>
</dbReference>
<evidence type="ECO:0000259" key="6">
    <source>
        <dbReference type="PROSITE" id="PS51372"/>
    </source>
</evidence>
<sequence>MANSTKDLILNYLSDLTETFDFTQVNAFTASAMSDEMHISRSLASQYLNELVKEKVVMKINSRPVYFLHRKKMEELYKTTFQDDDFYDLEEVKQYVMNHSFGEGNYSKIIGSDKSLAIVIKQLRESFEYPPCGLPVILNGEKGTGKRTLCTTIYENAARIGTIHADTKLIKLEFSPTNSQTLLTKVFGKNNQPGLIDSTNHLVFMICNAQYMSHEFQEQLCLLLEMDKNKSSSKSKYKNKNIRYMLLCDIHPHLCMSERLLKNIPLILDVPKLQDKSKEEKEELIIHFIQNEGLKMKKTIKISSAVLRALVNGDYENNLLGLQSTIQLMCASALRESAGKKEVIIHTYDLPEHLLQTMPIVTDENVIYIDTTTYKKSEEIDFIFDYFDRIIKPLHKYEGLETALNESKHNFDLLSDYLSYKQRIPPERIKGTEISLSNILDVVLKKRYINLPSGFCCTLAKLIYISELYSSSIQNYHLEHRSMIDEIILNIKSELMYESMIVEDITRLVNANLEMQMTDILFIIMVVYLHHYNAQVARRNIFGMIVCHGYSTATSIADAVNSLLENYVFEAVDMPLDVTVDEIKEVLVERLNRMNHNADVIVMVDMGSLEQLGNSLSTAINCSVGVINNVSTRLALNVGNCILNDKDIQTTLEKVSESSKAAYTIIDRQKNDTILFTSESGIHMAQRMRELFESSLPGQIPIDLEVCDYNQLVASGPHHELFESNNVLFITGTANPHIEGQVFIALEDIISGNNIDLMTSHLSKHLAPKQLNQLLDDLRKDFTLQNVVGYLTILNPKVLLDSVTLAIDDLQDRLNKRFGGKTLIGIYIHVCCLIERLVTKTAITEYVDLEGFERDNKAFIACVHEAFKNLSIRYNITIPTSEIAYLHEFIAADEQRFEDGELVSKLK</sequence>
<evidence type="ECO:0000256" key="1">
    <source>
        <dbReference type="ARBA" id="ARBA00022679"/>
    </source>
</evidence>
<dbReference type="RefSeq" id="WP_066445850.1">
    <property type="nucleotide sequence ID" value="NZ_JANKBF010000005.1"/>
</dbReference>
<dbReference type="PANTHER" id="PTHR32071:SF38">
    <property type="entry name" value="PSP OPERON TRANSCRIPTIONAL ACTIVATOR"/>
    <property type="match status" value="1"/>
</dbReference>
<evidence type="ECO:0000256" key="3">
    <source>
        <dbReference type="ARBA" id="ARBA00022840"/>
    </source>
</evidence>
<name>A0A4R3Z1C5_9FIRM</name>
<evidence type="ECO:0000256" key="2">
    <source>
        <dbReference type="ARBA" id="ARBA00022741"/>
    </source>
</evidence>
<dbReference type="SUPFAM" id="SSF53062">
    <property type="entry name" value="PTS system fructose IIA component-like"/>
    <property type="match status" value="1"/>
</dbReference>
<dbReference type="InterPro" id="IPR036662">
    <property type="entry name" value="PTS_EIIA_man-typ_sf"/>
</dbReference>
<dbReference type="GO" id="GO:0009401">
    <property type="term" value="P:phosphoenolpyruvate-dependent sugar phosphotransferase system"/>
    <property type="evidence" value="ECO:0007669"/>
    <property type="project" value="InterPro"/>
</dbReference>
<protein>
    <submittedName>
        <fullName evidence="7">Sigma-54 dependent transcriptional regulator of gfr operon</fullName>
    </submittedName>
</protein>
<evidence type="ECO:0000313" key="7">
    <source>
        <dbReference type="EMBL" id="TCV99478.1"/>
    </source>
</evidence>
<dbReference type="PROSITE" id="PS50045">
    <property type="entry name" value="SIGMA54_INTERACT_4"/>
    <property type="match status" value="1"/>
</dbReference>
<dbReference type="GO" id="GO:0005524">
    <property type="term" value="F:ATP binding"/>
    <property type="evidence" value="ECO:0007669"/>
    <property type="project" value="UniProtKB-KW"/>
</dbReference>
<evidence type="ECO:0000259" key="4">
    <source>
        <dbReference type="PROSITE" id="PS50045"/>
    </source>
</evidence>
<dbReference type="Pfam" id="PF03610">
    <property type="entry name" value="EIIA-man"/>
    <property type="match status" value="1"/>
</dbReference>
<dbReference type="Pfam" id="PF00874">
    <property type="entry name" value="PRD"/>
    <property type="match status" value="1"/>
</dbReference>
<dbReference type="Pfam" id="PF00158">
    <property type="entry name" value="Sigma54_activat"/>
    <property type="match status" value="1"/>
</dbReference>